<dbReference type="InterPro" id="IPR013686">
    <property type="entry name" value="Polypept-transport_assoc_ShlB"/>
</dbReference>
<dbReference type="GO" id="GO:0008320">
    <property type="term" value="F:protein transmembrane transporter activity"/>
    <property type="evidence" value="ECO:0007669"/>
    <property type="project" value="TreeGrafter"/>
</dbReference>
<feature type="domain" description="ShlB POTRA" evidence="6">
    <location>
        <begin position="141"/>
        <end position="194"/>
    </location>
</feature>
<dbReference type="InterPro" id="IPR035251">
    <property type="entry name" value="ShlB_POTRA"/>
</dbReference>
<evidence type="ECO:0000259" key="5">
    <source>
        <dbReference type="Pfam" id="PF08479"/>
    </source>
</evidence>
<keyword evidence="3" id="KW-0998">Cell outer membrane</keyword>
<evidence type="ECO:0000313" key="7">
    <source>
        <dbReference type="EMBL" id="NYT27151.1"/>
    </source>
</evidence>
<dbReference type="Pfam" id="PF17287">
    <property type="entry name" value="POTRA_3"/>
    <property type="match status" value="1"/>
</dbReference>
<feature type="domain" description="Haemolysin activator HlyB C-terminal" evidence="4">
    <location>
        <begin position="199"/>
        <end position="500"/>
    </location>
</feature>
<dbReference type="GO" id="GO:0046819">
    <property type="term" value="P:protein secretion by the type V secretion system"/>
    <property type="evidence" value="ECO:0007669"/>
    <property type="project" value="TreeGrafter"/>
</dbReference>
<name>A0A853F2I5_9GAMM</name>
<sequence>MISIFGLGKTKLIKRNSIKINFMLKISFLIHLGFYLTLMSVPATSATQVNALTLNSEQELNNCIRLKAINLDEYQLFTLEQQQSLLHPYLGRCISAEMIKTIVTEVDSFYTNHGYITTKPYLKPQDINSGAIKINVVTGIIQNIVNSKTQKVDGKIATAFIHQNNSPLNLQDIETALEMINRVPSVDAKFKIKPSKQIGKSVIEVDTTESSPYHFSFGVNGEGDLNDENPDLNAVFSIDNLLGINDILSITINGSMLQQKYQGTKGSEYNYSFPIGSYLIDFTGADISYRKGAVGLNSKTYLANGNTESKRLKISKILARDKRNKYQLLFSIYHKDTKNYAANVPLDVSSYKTTLAQVDFIHTHSQNRWQLINTYSYYQGVDWFGARDDNYISAEPDLINLATLEFKKFGIASKWLYYFQDRDYSLNSNFRLQYTKDNLYDNDKQTVGGSGTVRGYSASNLFGNNAWYVRNNLSKSIALNWHPKLLKTITPFIGLDYGKV</sequence>
<organism evidence="7 8">
    <name type="scientific">Candidatus Thiodubiliella endoseptemdiera</name>
    <dbReference type="NCBI Taxonomy" id="2738886"/>
    <lineage>
        <taxon>Bacteria</taxon>
        <taxon>Pseudomonadati</taxon>
        <taxon>Pseudomonadota</taxon>
        <taxon>Gammaproteobacteria</taxon>
        <taxon>Candidatus Pseudothioglobaceae</taxon>
        <taxon>Candidatus Thiodubiliella</taxon>
    </lineage>
</organism>
<protein>
    <submittedName>
        <fullName evidence="7">ShlB/FhaC/HecB family hemolysin secretion/activation protein</fullName>
    </submittedName>
</protein>
<dbReference type="GO" id="GO:0098046">
    <property type="term" value="C:type V protein secretion system complex"/>
    <property type="evidence" value="ECO:0007669"/>
    <property type="project" value="TreeGrafter"/>
</dbReference>
<comment type="caution">
    <text evidence="7">The sequence shown here is derived from an EMBL/GenBank/DDBJ whole genome shotgun (WGS) entry which is preliminary data.</text>
</comment>
<dbReference type="Proteomes" id="UP000568751">
    <property type="component" value="Unassembled WGS sequence"/>
</dbReference>
<keyword evidence="2" id="KW-0812">Transmembrane</keyword>
<dbReference type="Gene3D" id="2.40.160.50">
    <property type="entry name" value="membrane protein fhac: a member of the omp85/tpsb transporter family"/>
    <property type="match status" value="1"/>
</dbReference>
<evidence type="ECO:0000256" key="1">
    <source>
        <dbReference type="ARBA" id="ARBA00022452"/>
    </source>
</evidence>
<evidence type="ECO:0000259" key="4">
    <source>
        <dbReference type="Pfam" id="PF03865"/>
    </source>
</evidence>
<dbReference type="InterPro" id="IPR027282">
    <property type="entry name" value="TPS"/>
</dbReference>
<keyword evidence="1" id="KW-0472">Membrane</keyword>
<dbReference type="AlphaFoldDB" id="A0A853F2I5"/>
<dbReference type="Pfam" id="PF08479">
    <property type="entry name" value="POTRA_2"/>
    <property type="match status" value="1"/>
</dbReference>
<dbReference type="EMBL" id="JACCHT010000001">
    <property type="protein sequence ID" value="NYT27151.1"/>
    <property type="molecule type" value="Genomic_DNA"/>
</dbReference>
<keyword evidence="1" id="KW-1134">Transmembrane beta strand</keyword>
<evidence type="ECO:0000259" key="6">
    <source>
        <dbReference type="Pfam" id="PF17287"/>
    </source>
</evidence>
<feature type="domain" description="Polypeptide-transport-associated ShlB-type" evidence="5">
    <location>
        <begin position="65"/>
        <end position="139"/>
    </location>
</feature>
<dbReference type="InterPro" id="IPR051544">
    <property type="entry name" value="TPS_OM_transporter"/>
</dbReference>
<evidence type="ECO:0000256" key="3">
    <source>
        <dbReference type="ARBA" id="ARBA00023237"/>
    </source>
</evidence>
<dbReference type="PANTHER" id="PTHR34597">
    <property type="entry name" value="SLR1661 PROTEIN"/>
    <property type="match status" value="1"/>
</dbReference>
<dbReference type="PANTHER" id="PTHR34597:SF3">
    <property type="entry name" value="OUTER MEMBRANE TRANSPORTER CDIB"/>
    <property type="match status" value="1"/>
</dbReference>
<dbReference type="Gene3D" id="3.10.20.310">
    <property type="entry name" value="membrane protein fhac"/>
    <property type="match status" value="1"/>
</dbReference>
<reference evidence="7 8" key="1">
    <citation type="submission" date="2020-05" db="EMBL/GenBank/DDBJ databases">
        <title>Horizontal transmission and recombination maintain forever young bacterial symbiont genomes.</title>
        <authorList>
            <person name="Russell S.L."/>
            <person name="Pepper-Tunick E."/>
            <person name="Svedberg J."/>
            <person name="Byrne A."/>
            <person name="Ruelas Castillo J."/>
            <person name="Vollmers C."/>
            <person name="Beinart R.A."/>
            <person name="Corbett-Detig R."/>
        </authorList>
    </citation>
    <scope>NUCLEOTIDE SEQUENCE [LARGE SCALE GENOMIC DNA]</scope>
    <source>
        <strain evidence="7">455</strain>
    </source>
</reference>
<accession>A0A853F2I5</accession>
<dbReference type="InterPro" id="IPR005565">
    <property type="entry name" value="Hemolysn_activator_HlyB_C"/>
</dbReference>
<dbReference type="Pfam" id="PF03865">
    <property type="entry name" value="ShlB"/>
    <property type="match status" value="1"/>
</dbReference>
<dbReference type="PIRSF" id="PIRSF029745">
    <property type="entry name" value="FhaC"/>
    <property type="match status" value="1"/>
</dbReference>
<gene>
    <name evidence="7" type="ORF">H0A76_04190</name>
</gene>
<evidence type="ECO:0000256" key="2">
    <source>
        <dbReference type="ARBA" id="ARBA00022692"/>
    </source>
</evidence>
<proteinExistence type="predicted"/>
<evidence type="ECO:0000313" key="8">
    <source>
        <dbReference type="Proteomes" id="UP000568751"/>
    </source>
</evidence>